<reference evidence="16 17" key="1">
    <citation type="submission" date="2024-02" db="EMBL/GenBank/DDBJ databases">
        <title>First draft genome assembly of two strains of Seiridium cardinale.</title>
        <authorList>
            <person name="Emiliani G."/>
            <person name="Scali E."/>
        </authorList>
    </citation>
    <scope>NUCLEOTIDE SEQUENCE [LARGE SCALE GENOMIC DNA]</scope>
    <source>
        <strain evidence="16 17">BM-138-000479</strain>
    </source>
</reference>
<dbReference type="CDD" id="cd17936">
    <property type="entry name" value="EEXXEc_NFX1"/>
    <property type="match status" value="1"/>
</dbReference>
<dbReference type="InterPro" id="IPR047187">
    <property type="entry name" value="SF1_C_Upf1"/>
</dbReference>
<evidence type="ECO:0000256" key="10">
    <source>
        <dbReference type="ARBA" id="ARBA00022859"/>
    </source>
</evidence>
<dbReference type="InterPro" id="IPR041679">
    <property type="entry name" value="DNA2/NAM7-like_C"/>
</dbReference>
<feature type="compositionally biased region" description="Low complexity" evidence="13">
    <location>
        <begin position="2020"/>
        <end position="2036"/>
    </location>
</feature>
<evidence type="ECO:0000256" key="3">
    <source>
        <dbReference type="ARBA" id="ARBA00022490"/>
    </source>
</evidence>
<name>A0ABR2XVS2_9PEZI</name>
<keyword evidence="4 14" id="KW-0812">Transmembrane</keyword>
<feature type="compositionally biased region" description="Polar residues" evidence="13">
    <location>
        <begin position="26"/>
        <end position="52"/>
    </location>
</feature>
<evidence type="ECO:0000256" key="9">
    <source>
        <dbReference type="ARBA" id="ARBA00022833"/>
    </source>
</evidence>
<dbReference type="Proteomes" id="UP001465668">
    <property type="component" value="Unassembled WGS sequence"/>
</dbReference>
<dbReference type="InterPro" id="IPR027417">
    <property type="entry name" value="P-loop_NTPase"/>
</dbReference>
<keyword evidence="8" id="KW-0347">Helicase</keyword>
<dbReference type="Pfam" id="PF13086">
    <property type="entry name" value="AAA_11"/>
    <property type="match status" value="1"/>
</dbReference>
<feature type="transmembrane region" description="Helical" evidence="14">
    <location>
        <begin position="2101"/>
        <end position="2122"/>
    </location>
</feature>
<evidence type="ECO:0000256" key="8">
    <source>
        <dbReference type="ARBA" id="ARBA00022806"/>
    </source>
</evidence>
<dbReference type="Pfam" id="PF14880">
    <property type="entry name" value="COX14"/>
    <property type="match status" value="1"/>
</dbReference>
<evidence type="ECO:0000313" key="16">
    <source>
        <dbReference type="EMBL" id="KAK9777923.1"/>
    </source>
</evidence>
<dbReference type="PROSITE" id="PS51981">
    <property type="entry name" value="ZF_RZ"/>
    <property type="match status" value="1"/>
</dbReference>
<evidence type="ECO:0000259" key="15">
    <source>
        <dbReference type="PROSITE" id="PS51981"/>
    </source>
</evidence>
<dbReference type="Pfam" id="PF20173">
    <property type="entry name" value="ZnF_RZ-type"/>
    <property type="match status" value="1"/>
</dbReference>
<keyword evidence="11 14" id="KW-1133">Transmembrane helix</keyword>
<keyword evidence="8" id="KW-0547">Nucleotide-binding</keyword>
<evidence type="ECO:0000256" key="11">
    <source>
        <dbReference type="ARBA" id="ARBA00022989"/>
    </source>
</evidence>
<dbReference type="CDD" id="cd18808">
    <property type="entry name" value="SF1_C_Upf1"/>
    <property type="match status" value="1"/>
</dbReference>
<evidence type="ECO:0000256" key="13">
    <source>
        <dbReference type="SAM" id="MobiDB-lite"/>
    </source>
</evidence>
<dbReference type="PANTHER" id="PTHR10887">
    <property type="entry name" value="DNA2/NAM7 HELICASE FAMILY"/>
    <property type="match status" value="1"/>
</dbReference>
<keyword evidence="6" id="KW-0677">Repeat</keyword>
<dbReference type="InterPro" id="IPR029208">
    <property type="entry name" value="COX14"/>
</dbReference>
<evidence type="ECO:0000256" key="6">
    <source>
        <dbReference type="ARBA" id="ARBA00022737"/>
    </source>
</evidence>
<comment type="subcellular location">
    <subcellularLocation>
        <location evidence="2">Cytoplasm</location>
    </subcellularLocation>
    <subcellularLocation>
        <location evidence="1">Membrane</location>
        <topology evidence="1">Single-pass membrane protein</topology>
    </subcellularLocation>
</comment>
<gene>
    <name evidence="16" type="ORF">SCAR479_05249</name>
</gene>
<keyword evidence="5" id="KW-0479">Metal-binding</keyword>
<feature type="compositionally biased region" description="Low complexity" evidence="13">
    <location>
        <begin position="1979"/>
        <end position="1990"/>
    </location>
</feature>
<evidence type="ECO:0000256" key="1">
    <source>
        <dbReference type="ARBA" id="ARBA00004167"/>
    </source>
</evidence>
<keyword evidence="10" id="KW-0391">Immunity</keyword>
<evidence type="ECO:0000256" key="2">
    <source>
        <dbReference type="ARBA" id="ARBA00004496"/>
    </source>
</evidence>
<evidence type="ECO:0000256" key="12">
    <source>
        <dbReference type="ARBA" id="ARBA00023136"/>
    </source>
</evidence>
<keyword evidence="3" id="KW-0963">Cytoplasm</keyword>
<feature type="compositionally biased region" description="Low complexity" evidence="13">
    <location>
        <begin position="2258"/>
        <end position="2269"/>
    </location>
</feature>
<evidence type="ECO:0000313" key="17">
    <source>
        <dbReference type="Proteomes" id="UP001465668"/>
    </source>
</evidence>
<feature type="region of interest" description="Disordered" evidence="13">
    <location>
        <begin position="2255"/>
        <end position="2276"/>
    </location>
</feature>
<evidence type="ECO:0000256" key="5">
    <source>
        <dbReference type="ARBA" id="ARBA00022723"/>
    </source>
</evidence>
<evidence type="ECO:0000256" key="4">
    <source>
        <dbReference type="ARBA" id="ARBA00022692"/>
    </source>
</evidence>
<evidence type="ECO:0000256" key="7">
    <source>
        <dbReference type="ARBA" id="ARBA00022771"/>
    </source>
</evidence>
<organism evidence="16 17">
    <name type="scientific">Seiridium cardinale</name>
    <dbReference type="NCBI Taxonomy" id="138064"/>
    <lineage>
        <taxon>Eukaryota</taxon>
        <taxon>Fungi</taxon>
        <taxon>Dikarya</taxon>
        <taxon>Ascomycota</taxon>
        <taxon>Pezizomycotina</taxon>
        <taxon>Sordariomycetes</taxon>
        <taxon>Xylariomycetidae</taxon>
        <taxon>Amphisphaeriales</taxon>
        <taxon>Sporocadaceae</taxon>
        <taxon>Seiridium</taxon>
    </lineage>
</organism>
<dbReference type="SMART" id="SM00438">
    <property type="entry name" value="ZnF_NFX"/>
    <property type="match status" value="5"/>
</dbReference>
<dbReference type="InterPro" id="IPR045055">
    <property type="entry name" value="DNA2/NAM7-like"/>
</dbReference>
<dbReference type="EMBL" id="JARVKM010000018">
    <property type="protein sequence ID" value="KAK9777923.1"/>
    <property type="molecule type" value="Genomic_DNA"/>
</dbReference>
<comment type="caution">
    <text evidence="16">The sequence shown here is derived from an EMBL/GenBank/DDBJ whole genome shotgun (WGS) entry which is preliminary data.</text>
</comment>
<protein>
    <recommendedName>
        <fullName evidence="15">RZ-type domain-containing protein</fullName>
    </recommendedName>
</protein>
<dbReference type="SUPFAM" id="SSF52540">
    <property type="entry name" value="P-loop containing nucleoside triphosphate hydrolases"/>
    <property type="match status" value="1"/>
</dbReference>
<dbReference type="InterPro" id="IPR000967">
    <property type="entry name" value="Znf_NFX1"/>
</dbReference>
<keyword evidence="17" id="KW-1185">Reference proteome</keyword>
<evidence type="ECO:0000256" key="14">
    <source>
        <dbReference type="SAM" id="Phobius"/>
    </source>
</evidence>
<dbReference type="Gene3D" id="3.40.50.300">
    <property type="entry name" value="P-loop containing nucleotide triphosphate hydrolases"/>
    <property type="match status" value="2"/>
</dbReference>
<accession>A0ABR2XVS2</accession>
<feature type="domain" description="RZ-type" evidence="15">
    <location>
        <begin position="1878"/>
        <end position="1950"/>
    </location>
</feature>
<keyword evidence="7" id="KW-0863">Zinc-finger</keyword>
<feature type="region of interest" description="Disordered" evidence="13">
    <location>
        <begin position="24"/>
        <end position="56"/>
    </location>
</feature>
<dbReference type="InterPro" id="IPR041677">
    <property type="entry name" value="DNA2/NAM7_AAA_11"/>
</dbReference>
<proteinExistence type="predicted"/>
<dbReference type="InterPro" id="IPR046439">
    <property type="entry name" value="ZF_RZ_dom"/>
</dbReference>
<keyword evidence="12 14" id="KW-0472">Membrane</keyword>
<sequence length="2318" mass="258849">MANRSLSANHSIWSCLQAGAVGSPQFPRNNVSGSASSRQQGPSQHTSTSSGNVDEAREDRLREWKRLLHLPNTASFQPREKCNRFFSTSLELMRGDAGASQETIRCMAKEDGLAFIRALAEHHIPGAAVNILKAEIWLGQMKPLFQILIHPRVIDSAVLEQEVATIYNYLQGIGGRRMKIVFDFATELLTNWQSLPLGDVDESALTAAELCLAVLSQMIDCTVTNIVNEHFQEIAQRFDAFIAASGDSSNEFPKLQARKYLQYIQRRLGIGEQLPTMNLGQRSSTDRAEFVMRRDLPGRLSADGPRHDNDHADISKISILPTQEEISSPRAEYLPTNDISRFHIPGIRGRLDREFRLLREDTVGQLRDAVRAQLEYLQDSSHRQTRTGKNDLRTYTYQQATVQEINVDKNHGLGLLVKFCQPLAGQGRQKRQDWWTQTKRLQPGGLVCAISERSVLFCVVGAATVVSPDLDRNPRGKEADNELVDRKEKPSLAGHADFAYVQLHIAETADSNIVQALRWYREINRRQQRTLVEFPGVLLPAFQHTLQALQRMSQKPDFPFTELVAHEQTTTTGLAEVPPPLYAASPGFVFDLSCLTNDNSSLRTSVREPLNPQVLAEHTLLDETQSRALIDTLTRSLALTQGPPGTGKSFTGEKVIKVLLNNKRRANIGPILCVCYTNHALDQLLEHLHKDGVRQIIRIGSRSKSDVLETLNLRVVASTAERTKTERSSLWQTEKELERCVWEMTADIRKLEVSQSERAIRDYLLIHAPAQHNTLFGKDADGFTQVQRRPEQIVDQWRRGGTTNGSEPRPIDVLNETPLWATSRAERARLYTHWLRSIRDPIVSRIVHGYKTYLRAKDRRDIVRQDVDLRCLSQSDIVGVTTTGLAKNLNLLRRVRSKVMLCEEAGEVLEAHTLTALLPSVEHAILIGDHQQLRPQIQNYELQSTNPRGALYSLDVSLFERLVNPTGENHARLPYNTLETQRRMHPQISELIRSTLYPSLEDGEPVMGYPMVVGMKKRLFWLHHSFPEDKALQLDPSTTSHTNSFELGMTVALVQHLVRQGSYGPDDIAVITPYLGQLHKLRHLMERMFEISVGDRDLEELDALEANKVGEDSAHGQPAKTTAKTTLLKSIRLATIDNFQGEEAKVVVISLVRSNEQRKCGFLSTPNRINVLLSRAQYGMYLIGNSKTCAHVPMWAKVLTIMEENQSLGTQLELQCPRHPDAPMMVSEPDHFLQFSPEGGCMLPCDRRLSCGHSCISRCHSEILHNAVKCLEPCPRPKKGCDHPCRLHCSDQCEAKCRELLENIDLALPCGHNLHKAYCWQAQDPSLVYCQVKIQKTVPGCGHVVLVPCHIDVDSKNYKCHAVCSDPQLCGHACRGVCYQCKDKVNGKITKVNHGICSQPCGRNYTTCRHACAKTCHGEEKCPPCPAPCEVHCSHSKCSKQCHEPCSPCAEQVCASKCPHTHCTMPCAAPCDWVPCSKRCEEKLSCGHQCPSICGEKCPEIDYCQACCSTDVKETMVDFIMALQYADIDLDEEPCIFPDCGHMVTKSSMDGIMDMKAHYLMSENDEPIAVACNSEPFSMDEVKVCPTCRGSLRNVARYGRIVRRAMLDEATKKFISWSHEEYLKLARRLMDLQKGLEQTPFHPGNHQERRPAKLVMAKNERLKQLYLVRSGVGGGRYKALLNLWHHISEFVSMVKKEEQPFQRVADFVQHASRQKRANGGTFNFDEGVIQSKGHLQGLALWLRCEAIIFADFMKIPKETRVKLLEIKLDLSKQMTDCQELIKLASSANIPRQEVEGHLYFAQFCALTRVLVPESTPLVADDQDQQDVAIARERLKTDGLTHIEAARTLFESYPSTRVLEPEIQATETMLHDGTFYSPISADEMKAVYEAMTTEFRGTGHWYTCENGHPFTVGECGMPMQQARCPECDRPVGGRNHEAAAGNHNSSDLTVPLSECRKFEPVEYQGPERINLQYLPRKSEPPASAPSSIPMAVDNSPRSVADATRFTSNTPHANAKARQTVASSSTSPPSTNAPAANSRTAMPPPRRPAPASAPGIGGQKPESLDERVRRLRAAHLAARNHDVSKMDKVISSSRRFMDVAHKYTVMGLIGFSGLALLVTVYATVDMAVYNRKRRNEFFALQQQLETGSLESARLAYMTGTASEEQIALVEDATDKAKKAGMELPALLPTLQTASSAEYPTSTAERTIWPGESMQETSLSAADEVEAPKKKGITGWLFGSLKQEDTAASAGSLSFSDEEAAASSRESQTSAAVHAVTEQKDALKDKARAAFDAEKENQRKGGPLDQVGLNAAEKKKSGWFW</sequence>
<keyword evidence="9" id="KW-0862">Zinc</keyword>
<keyword evidence="8" id="KW-0378">Hydrolase</keyword>
<dbReference type="Pfam" id="PF13087">
    <property type="entry name" value="AAA_12"/>
    <property type="match status" value="1"/>
</dbReference>
<keyword evidence="8" id="KW-0067">ATP-binding</keyword>
<dbReference type="PANTHER" id="PTHR10887:SF445">
    <property type="entry name" value="NFX1-TYPE ZINC FINGER-CONTAINING PROTEIN 1"/>
    <property type="match status" value="1"/>
</dbReference>
<feature type="region of interest" description="Disordered" evidence="13">
    <location>
        <begin position="1968"/>
        <end position="2061"/>
    </location>
</feature>
<dbReference type="CDD" id="cd06008">
    <property type="entry name" value="NF-X1-zinc-finger"/>
    <property type="match status" value="1"/>
</dbReference>